<dbReference type="GO" id="GO:0008218">
    <property type="term" value="P:bioluminescence"/>
    <property type="evidence" value="ECO:0007669"/>
    <property type="project" value="UniProtKB-KW"/>
</dbReference>
<name>B9UPG6_9CNID</name>
<dbReference type="Gene3D" id="2.40.155.10">
    <property type="entry name" value="Green fluorescent protein"/>
    <property type="match status" value="1"/>
</dbReference>
<dbReference type="SUPFAM" id="SSF54511">
    <property type="entry name" value="GFP-like"/>
    <property type="match status" value="1"/>
</dbReference>
<keyword evidence="3" id="KW-0455">Luminescence</keyword>
<gene>
    <name evidence="5" type="primary">FP505</name>
</gene>
<evidence type="ECO:0000256" key="2">
    <source>
        <dbReference type="ARBA" id="ARBA00022991"/>
    </source>
</evidence>
<dbReference type="SMR" id="B9UPG6"/>
<keyword evidence="2" id="KW-0157">Chromophore</keyword>
<protein>
    <submittedName>
        <fullName evidence="5">Green fluorescent protein</fullName>
    </submittedName>
</protein>
<evidence type="ECO:0000256" key="1">
    <source>
        <dbReference type="ARBA" id="ARBA00008949"/>
    </source>
</evidence>
<dbReference type="InterPro" id="IPR011584">
    <property type="entry name" value="GFP-related"/>
</dbReference>
<evidence type="ECO:0000256" key="3">
    <source>
        <dbReference type="ARBA" id="ARBA00023223"/>
    </source>
</evidence>
<sequence length="223" mass="25376">MSQFPEYLPVTVHMRGNVNNLEFEYDGEGGGDPRAGQFTMNMQLRGRKPLPFSYDIITTGFQYGVRAFTKYPDSIADYFKGSFPEAFQWNRRIEFEDGGVINMSSDITFKDNRVYGDVWALGVNFPPNGPVMKNEIVMEEPAEETLIPQNGVLVGFCPKAYLLKDGSYYYGKMTTFYRSKKSGQALPGFHFIQHRLVKTKVEPGFKMVEQSEYATAFVSDLPK</sequence>
<dbReference type="Pfam" id="PF01353">
    <property type="entry name" value="GFP"/>
    <property type="match status" value="1"/>
</dbReference>
<dbReference type="InterPro" id="IPR009017">
    <property type="entry name" value="GFP"/>
</dbReference>
<reference evidence="5" key="1">
    <citation type="journal article" date="2008" name="PLoS ONE">
        <title>A green fluorescent protein with photoswitchable emission from the deep sea.</title>
        <authorList>
            <person name="Vogt A."/>
            <person name="D'Angelo C."/>
            <person name="Oswald F."/>
            <person name="Denzel A."/>
            <person name="Mazel C.H."/>
            <person name="Matz M.V."/>
            <person name="Ivanchenko S."/>
            <person name="Nienhaus G.U."/>
            <person name="Wiedenmann J."/>
        </authorList>
    </citation>
    <scope>NUCLEOTIDE SEQUENCE</scope>
</reference>
<comment type="similarity">
    <text evidence="1">Belongs to the GFP family.</text>
</comment>
<organism evidence="5">
    <name type="scientific">Ceriantharia sp. JW-2008</name>
    <dbReference type="NCBI Taxonomy" id="555057"/>
    <lineage>
        <taxon>Eukaryota</taxon>
        <taxon>Metazoa</taxon>
        <taxon>Cnidaria</taxon>
        <taxon>Anthozoa</taxon>
        <taxon>Ceriantharia</taxon>
    </lineage>
</organism>
<proteinExistence type="evidence at transcript level"/>
<evidence type="ECO:0000256" key="4">
    <source>
        <dbReference type="ARBA" id="ARBA00023262"/>
    </source>
</evidence>
<evidence type="ECO:0000313" key="5">
    <source>
        <dbReference type="EMBL" id="ACH67606.1"/>
    </source>
</evidence>
<dbReference type="EMBL" id="EU927368">
    <property type="protein sequence ID" value="ACH67606.1"/>
    <property type="molecule type" value="mRNA"/>
</dbReference>
<accession>B9UPG6</accession>
<keyword evidence="4" id="KW-0599">Photoprotein</keyword>
<dbReference type="AlphaFoldDB" id="B9UPG6"/>